<evidence type="ECO:0000256" key="1">
    <source>
        <dbReference type="ARBA" id="ARBA00004240"/>
    </source>
</evidence>
<feature type="transmembrane region" description="Helical" evidence="23">
    <location>
        <begin position="549"/>
        <end position="574"/>
    </location>
</feature>
<dbReference type="FunFam" id="3.50.30.30:FF:000009">
    <property type="entry name" value="Carboxypeptidase Q"/>
    <property type="match status" value="1"/>
</dbReference>
<sequence>MENKKETSRCTGHSRSTCQRTMKPLLFLIVAVPASLLCSGKPACKTRVSPKAFQGVREEIAGYADVAKAIIDLAVYGKAQNRSYERLALLVDTVGPRLSGSRNLEKAIQIMYHNLVEDGLENVHLEPVKVPHWERGGEAAVMLEPRSHNIAMLGLGSSIGTPPEGITAEVLVVTSFAELQRRASEAMGKIVVYNQPYISYSESVQYRSRGAAEAARVGAVASLIRSIASSSIYSPHTGQQTYQNGVPKIPTACITVEDAEMMARMASRGTRIVVHLKMEAKTFPDADSFNVVAEIVGSKYPDQVVLVSGHLDSWDVGQGAIDDGGGVFVSWEALSLIKDLGLRPKRTLRLVLWTAEEQGGVGSLKYYQTHKENVSNFNLVMESDLGNFLPTGLAFTGNEKARAIMKEVMSLLQPINITQVFEGGEGVDINYWMEAGVPGASLLDDLKKYFSFHHSYGDTMTAQDPIQMNLCAAVWSVVSYVVADMDEMLPREKGKKSASLSNPPTPSWLTWRSRTVKSVSSDFRGHQLCLRSLCDLWHHSLPLMKSAKLCVLFPLFVSAVLPKFLLCGLLHLAVPYSVCLVAKI</sequence>
<reference evidence="25" key="3">
    <citation type="submission" date="2025-09" db="UniProtKB">
        <authorList>
            <consortium name="Ensembl"/>
        </authorList>
    </citation>
    <scope>IDENTIFICATION</scope>
    <source>
        <strain evidence="25">Glennie</strain>
    </source>
</reference>
<keyword evidence="23" id="KW-0472">Membrane</keyword>
<dbReference type="GO" id="GO:0043171">
    <property type="term" value="P:peptide catabolic process"/>
    <property type="evidence" value="ECO:0000318"/>
    <property type="project" value="GO_Central"/>
</dbReference>
<dbReference type="GO" id="GO:0005794">
    <property type="term" value="C:Golgi apparatus"/>
    <property type="evidence" value="ECO:0007669"/>
    <property type="project" value="UniProtKB-SubCell"/>
</dbReference>
<evidence type="ECO:0000256" key="13">
    <source>
        <dbReference type="ARBA" id="ARBA00022824"/>
    </source>
</evidence>
<evidence type="ECO:0000256" key="2">
    <source>
        <dbReference type="ARBA" id="ARBA00004371"/>
    </source>
</evidence>
<dbReference type="AlphaFoldDB" id="K7E793"/>
<evidence type="ECO:0000313" key="25">
    <source>
        <dbReference type="Ensembl" id="ENSOANP00000029400.2"/>
    </source>
</evidence>
<dbReference type="GO" id="GO:0042803">
    <property type="term" value="F:protein homodimerization activity"/>
    <property type="evidence" value="ECO:0007669"/>
    <property type="project" value="Ensembl"/>
</dbReference>
<dbReference type="Gene3D" id="3.40.630.10">
    <property type="entry name" value="Zn peptidases"/>
    <property type="match status" value="1"/>
</dbReference>
<dbReference type="eggNOG" id="KOG2195">
    <property type="taxonomic scope" value="Eukaryota"/>
</dbReference>
<feature type="domain" description="Peptidase M28" evidence="24">
    <location>
        <begin position="290"/>
        <end position="475"/>
    </location>
</feature>
<keyword evidence="7" id="KW-0964">Secreted</keyword>
<dbReference type="PANTHER" id="PTHR12053:SF3">
    <property type="entry name" value="CARBOXYPEPTIDASE Q"/>
    <property type="match status" value="1"/>
</dbReference>
<dbReference type="HOGENOM" id="CLU_111268_0_0_1"/>
<dbReference type="GeneTree" id="ENSGT00390000018110"/>
<accession>K7E793</accession>
<keyword evidence="10" id="KW-0479">Metal-binding</keyword>
<comment type="subcellular location">
    <subcellularLocation>
        <location evidence="1">Endoplasmic reticulum</location>
    </subcellularLocation>
    <subcellularLocation>
        <location evidence="3">Golgi apparatus</location>
    </subcellularLocation>
    <subcellularLocation>
        <location evidence="2">Lysosome</location>
    </subcellularLocation>
    <subcellularLocation>
        <location evidence="4">Secreted</location>
    </subcellularLocation>
</comment>
<evidence type="ECO:0000256" key="20">
    <source>
        <dbReference type="ARBA" id="ARBA00025534"/>
    </source>
</evidence>
<keyword evidence="12" id="KW-0378">Hydrolase</keyword>
<dbReference type="InParanoid" id="K7E793"/>
<keyword evidence="16" id="KW-0482">Metalloprotease</keyword>
<evidence type="ECO:0000256" key="9">
    <source>
        <dbReference type="ARBA" id="ARBA00022670"/>
    </source>
</evidence>
<evidence type="ECO:0000256" key="7">
    <source>
        <dbReference type="ARBA" id="ARBA00022525"/>
    </source>
</evidence>
<dbReference type="CDD" id="cd03883">
    <property type="entry name" value="M28_Pgcp_like"/>
    <property type="match status" value="1"/>
</dbReference>
<dbReference type="Proteomes" id="UP000002279">
    <property type="component" value="Chromosome 4"/>
</dbReference>
<evidence type="ECO:0000256" key="19">
    <source>
        <dbReference type="ARBA" id="ARBA00023228"/>
    </source>
</evidence>
<dbReference type="Ensembl" id="ENSOANT00000038644.2">
    <property type="protein sequence ID" value="ENSOANP00000029400.2"/>
    <property type="gene ID" value="ENSOANG00000029705.2"/>
</dbReference>
<protein>
    <recommendedName>
        <fullName evidence="6">Carboxypeptidase Q</fullName>
    </recommendedName>
    <alternativeName>
        <fullName evidence="22">Plasma glutamate carboxypeptidase</fullName>
    </alternativeName>
</protein>
<evidence type="ECO:0000313" key="26">
    <source>
        <dbReference type="Proteomes" id="UP000002279"/>
    </source>
</evidence>
<evidence type="ECO:0000256" key="17">
    <source>
        <dbReference type="ARBA" id="ARBA00023145"/>
    </source>
</evidence>
<keyword evidence="13" id="KW-0256">Endoplasmic reticulum</keyword>
<keyword evidence="19" id="KW-0458">Lysosome</keyword>
<evidence type="ECO:0000256" key="5">
    <source>
        <dbReference type="ARBA" id="ARBA00010918"/>
    </source>
</evidence>
<dbReference type="Gene3D" id="3.50.30.30">
    <property type="match status" value="1"/>
</dbReference>
<comment type="function">
    <text evidence="20">Carboxypeptidase that may play an important role in the hydrolysis of circulating peptides. Catalyzes the hydrolysis of dipeptides with unsubstituted terminals into amino acids. May play a role in the liberation of thyroxine hormone from its thyroglobulin (Tg) precursor.</text>
</comment>
<evidence type="ECO:0000259" key="24">
    <source>
        <dbReference type="Pfam" id="PF04389"/>
    </source>
</evidence>
<evidence type="ECO:0000256" key="23">
    <source>
        <dbReference type="SAM" id="Phobius"/>
    </source>
</evidence>
<dbReference type="InterPro" id="IPR007484">
    <property type="entry name" value="Peptidase_M28"/>
</dbReference>
<keyword evidence="18" id="KW-0325">Glycoprotein</keyword>
<gene>
    <name evidence="25" type="primary">CPQ</name>
</gene>
<evidence type="ECO:0000256" key="16">
    <source>
        <dbReference type="ARBA" id="ARBA00023049"/>
    </source>
</evidence>
<organism evidence="25 26">
    <name type="scientific">Ornithorhynchus anatinus</name>
    <name type="common">Duckbill platypus</name>
    <dbReference type="NCBI Taxonomy" id="9258"/>
    <lineage>
        <taxon>Eukaryota</taxon>
        <taxon>Metazoa</taxon>
        <taxon>Chordata</taxon>
        <taxon>Craniata</taxon>
        <taxon>Vertebrata</taxon>
        <taxon>Euteleostomi</taxon>
        <taxon>Mammalia</taxon>
        <taxon>Monotremata</taxon>
        <taxon>Ornithorhynchidae</taxon>
        <taxon>Ornithorhynchus</taxon>
    </lineage>
</organism>
<keyword evidence="9" id="KW-0645">Protease</keyword>
<dbReference type="SUPFAM" id="SSF53187">
    <property type="entry name" value="Zn-dependent exopeptidases"/>
    <property type="match status" value="1"/>
</dbReference>
<evidence type="ECO:0000256" key="11">
    <source>
        <dbReference type="ARBA" id="ARBA00022729"/>
    </source>
</evidence>
<comment type="subunit">
    <text evidence="21">Homodimer. The monomeric form is inactive while the homodimer is active.</text>
</comment>
<evidence type="ECO:0000256" key="6">
    <source>
        <dbReference type="ARBA" id="ARBA00014116"/>
    </source>
</evidence>
<dbReference type="FunCoup" id="K7E793">
    <property type="interactions" value="561"/>
</dbReference>
<dbReference type="GO" id="GO:0046872">
    <property type="term" value="F:metal ion binding"/>
    <property type="evidence" value="ECO:0007669"/>
    <property type="project" value="UniProtKB-KW"/>
</dbReference>
<dbReference type="GO" id="GO:0005615">
    <property type="term" value="C:extracellular space"/>
    <property type="evidence" value="ECO:0000318"/>
    <property type="project" value="GO_Central"/>
</dbReference>
<keyword evidence="23" id="KW-1133">Transmembrane helix</keyword>
<reference evidence="25 26" key="1">
    <citation type="journal article" date="2008" name="Nature">
        <title>Genome analysis of the platypus reveals unique signatures of evolution.</title>
        <authorList>
            <person name="Warren W.C."/>
            <person name="Hillier L.W."/>
            <person name="Marshall Graves J.A."/>
            <person name="Birney E."/>
            <person name="Ponting C.P."/>
            <person name="Grutzner F."/>
            <person name="Belov K."/>
            <person name="Miller W."/>
            <person name="Clarke L."/>
            <person name="Chinwalla A.T."/>
            <person name="Yang S.P."/>
            <person name="Heger A."/>
            <person name="Locke D.P."/>
            <person name="Miethke P."/>
            <person name="Waters P.D."/>
            <person name="Veyrunes F."/>
            <person name="Fulton L."/>
            <person name="Fulton B."/>
            <person name="Graves T."/>
            <person name="Wallis J."/>
            <person name="Puente X.S."/>
            <person name="Lopez-Otin C."/>
            <person name="Ordonez G.R."/>
            <person name="Eichler E.E."/>
            <person name="Chen L."/>
            <person name="Cheng Z."/>
            <person name="Deakin J.E."/>
            <person name="Alsop A."/>
            <person name="Thompson K."/>
            <person name="Kirby P."/>
            <person name="Papenfuss A.T."/>
            <person name="Wakefield M.J."/>
            <person name="Olender T."/>
            <person name="Lancet D."/>
            <person name="Huttley G.A."/>
            <person name="Smit A.F."/>
            <person name="Pask A."/>
            <person name="Temple-Smith P."/>
            <person name="Batzer M.A."/>
            <person name="Walker J.A."/>
            <person name="Konkel M.K."/>
            <person name="Harris R.S."/>
            <person name="Whittington C.M."/>
            <person name="Wong E.S."/>
            <person name="Gemmell N.J."/>
            <person name="Buschiazzo E."/>
            <person name="Vargas Jentzsch I.M."/>
            <person name="Merkel A."/>
            <person name="Schmitz J."/>
            <person name="Zemann A."/>
            <person name="Churakov G."/>
            <person name="Kriegs J.O."/>
            <person name="Brosius J."/>
            <person name="Murchison E.P."/>
            <person name="Sachidanandam R."/>
            <person name="Smith C."/>
            <person name="Hannon G.J."/>
            <person name="Tsend-Ayush E."/>
            <person name="McMillan D."/>
            <person name="Attenborough R."/>
            <person name="Rens W."/>
            <person name="Ferguson-Smith M."/>
            <person name="Lefevre C.M."/>
            <person name="Sharp J.A."/>
            <person name="Nicholas K.R."/>
            <person name="Ray D.A."/>
            <person name="Kube M."/>
            <person name="Reinhardt R."/>
            <person name="Pringle T.H."/>
            <person name="Taylor J."/>
            <person name="Jones R.C."/>
            <person name="Nixon B."/>
            <person name="Dacheux J.L."/>
            <person name="Niwa H."/>
            <person name="Sekita Y."/>
            <person name="Huang X."/>
            <person name="Stark A."/>
            <person name="Kheradpour P."/>
            <person name="Kellis M."/>
            <person name="Flicek P."/>
            <person name="Chen Y."/>
            <person name="Webber C."/>
            <person name="Hardison R."/>
            <person name="Nelson J."/>
            <person name="Hallsworth-Pepin K."/>
            <person name="Delehaunty K."/>
            <person name="Markovic C."/>
            <person name="Minx P."/>
            <person name="Feng Y."/>
            <person name="Kremitzki C."/>
            <person name="Mitreva M."/>
            <person name="Glasscock J."/>
            <person name="Wylie T."/>
            <person name="Wohldmann P."/>
            <person name="Thiru P."/>
            <person name="Nhan M.N."/>
            <person name="Pohl C.S."/>
            <person name="Smith S.M."/>
            <person name="Hou S."/>
            <person name="Nefedov M."/>
            <person name="de Jong P.J."/>
            <person name="Renfree M.B."/>
            <person name="Mardis E.R."/>
            <person name="Wilson R.K."/>
        </authorList>
    </citation>
    <scope>NUCLEOTIDE SEQUENCE [LARGE SCALE GENOMIC DNA]</scope>
    <source>
        <strain evidence="25 26">Glennie</strain>
    </source>
</reference>
<dbReference type="GO" id="GO:0005764">
    <property type="term" value="C:lysosome"/>
    <property type="evidence" value="ECO:0007669"/>
    <property type="project" value="UniProtKB-SubCell"/>
</dbReference>
<dbReference type="FunFam" id="3.40.630.10:FF:000112">
    <property type="entry name" value="Carboxypeptidase Q"/>
    <property type="match status" value="1"/>
</dbReference>
<evidence type="ECO:0000256" key="8">
    <source>
        <dbReference type="ARBA" id="ARBA00022645"/>
    </source>
</evidence>
<evidence type="ECO:0000256" key="14">
    <source>
        <dbReference type="ARBA" id="ARBA00022833"/>
    </source>
</evidence>
<keyword evidence="17" id="KW-0865">Zymogen</keyword>
<evidence type="ECO:0000256" key="15">
    <source>
        <dbReference type="ARBA" id="ARBA00023034"/>
    </source>
</evidence>
<dbReference type="PANTHER" id="PTHR12053">
    <property type="entry name" value="PROTEASE FAMILY M28 PLASMA GLUTAMATE CARBOXYPEPTIDASE-RELATED"/>
    <property type="match status" value="1"/>
</dbReference>
<keyword evidence="11" id="KW-0732">Signal</keyword>
<keyword evidence="8" id="KW-0121">Carboxypeptidase</keyword>
<dbReference type="GO" id="GO:0006590">
    <property type="term" value="P:thyroid hormone generation"/>
    <property type="evidence" value="ECO:0000318"/>
    <property type="project" value="GO_Central"/>
</dbReference>
<proteinExistence type="inferred from homology"/>
<name>K7E793_ORNAN</name>
<dbReference type="Pfam" id="PF04389">
    <property type="entry name" value="Peptidase_M28"/>
    <property type="match status" value="1"/>
</dbReference>
<evidence type="ECO:0000256" key="12">
    <source>
        <dbReference type="ARBA" id="ARBA00022801"/>
    </source>
</evidence>
<evidence type="ECO:0000256" key="22">
    <source>
        <dbReference type="ARBA" id="ARBA00033328"/>
    </source>
</evidence>
<dbReference type="Bgee" id="ENSOANG00000029705">
    <property type="expression patterns" value="Expressed in ovary and 7 other cell types or tissues"/>
</dbReference>
<dbReference type="GO" id="GO:0006508">
    <property type="term" value="P:proteolysis"/>
    <property type="evidence" value="ECO:0000318"/>
    <property type="project" value="GO_Central"/>
</dbReference>
<dbReference type="GO" id="GO:0004180">
    <property type="term" value="F:carboxypeptidase activity"/>
    <property type="evidence" value="ECO:0007669"/>
    <property type="project" value="UniProtKB-KW"/>
</dbReference>
<keyword evidence="14" id="KW-0862">Zinc</keyword>
<evidence type="ECO:0000256" key="18">
    <source>
        <dbReference type="ARBA" id="ARBA00023180"/>
    </source>
</evidence>
<dbReference type="OMA" id="GEITSWM"/>
<dbReference type="FunFam" id="3.40.630.10:FF:000036">
    <property type="entry name" value="Carboxypeptidase Q"/>
    <property type="match status" value="1"/>
</dbReference>
<dbReference type="GO" id="GO:0005783">
    <property type="term" value="C:endoplasmic reticulum"/>
    <property type="evidence" value="ECO:0007669"/>
    <property type="project" value="UniProtKB-SubCell"/>
</dbReference>
<evidence type="ECO:0000256" key="10">
    <source>
        <dbReference type="ARBA" id="ARBA00022723"/>
    </source>
</evidence>
<keyword evidence="15" id="KW-0333">Golgi apparatus</keyword>
<dbReference type="STRING" id="9258.ENSOANP00000029400"/>
<evidence type="ECO:0000256" key="21">
    <source>
        <dbReference type="ARBA" id="ARBA00025833"/>
    </source>
</evidence>
<evidence type="ECO:0000256" key="3">
    <source>
        <dbReference type="ARBA" id="ARBA00004555"/>
    </source>
</evidence>
<dbReference type="GO" id="GO:0070573">
    <property type="term" value="F:metallodipeptidase activity"/>
    <property type="evidence" value="ECO:0000318"/>
    <property type="project" value="GO_Central"/>
</dbReference>
<comment type="similarity">
    <text evidence="5">Belongs to the peptidase M28 family.</text>
</comment>
<dbReference type="InterPro" id="IPR039866">
    <property type="entry name" value="CPQ"/>
</dbReference>
<keyword evidence="23" id="KW-0812">Transmembrane</keyword>
<keyword evidence="26" id="KW-1185">Reference proteome</keyword>
<evidence type="ECO:0000256" key="4">
    <source>
        <dbReference type="ARBA" id="ARBA00004613"/>
    </source>
</evidence>
<reference evidence="25" key="2">
    <citation type="submission" date="2025-08" db="UniProtKB">
        <authorList>
            <consortium name="Ensembl"/>
        </authorList>
    </citation>
    <scope>IDENTIFICATION</scope>
    <source>
        <strain evidence="25">Glennie</strain>
    </source>
</reference>